<dbReference type="EMBL" id="LAZR01002922">
    <property type="protein sequence ID" value="KKN23966.1"/>
    <property type="molecule type" value="Genomic_DNA"/>
</dbReference>
<evidence type="ECO:0000313" key="9">
    <source>
        <dbReference type="EMBL" id="KKN23966.1"/>
    </source>
</evidence>
<organism evidence="9">
    <name type="scientific">marine sediment metagenome</name>
    <dbReference type="NCBI Taxonomy" id="412755"/>
    <lineage>
        <taxon>unclassified sequences</taxon>
        <taxon>metagenomes</taxon>
        <taxon>ecological metagenomes</taxon>
    </lineage>
</organism>
<dbReference type="UniPathway" id="UPA00074">
    <property type="reaction ID" value="UER00124"/>
</dbReference>
<evidence type="ECO:0000256" key="4">
    <source>
        <dbReference type="ARBA" id="ARBA00022676"/>
    </source>
</evidence>
<evidence type="ECO:0000256" key="7">
    <source>
        <dbReference type="ARBA" id="ARBA00022962"/>
    </source>
</evidence>
<dbReference type="CDD" id="cd06223">
    <property type="entry name" value="PRTases_typeI"/>
    <property type="match status" value="1"/>
</dbReference>
<dbReference type="Gene3D" id="3.40.50.2020">
    <property type="match status" value="1"/>
</dbReference>
<dbReference type="Gene3D" id="3.60.20.10">
    <property type="entry name" value="Glutamine Phosphoribosylpyrophosphate, subunit 1, domain 1"/>
    <property type="match status" value="1"/>
</dbReference>
<dbReference type="EC" id="2.4.2.14" evidence="3"/>
<comment type="similarity">
    <text evidence="2">In the C-terminal section; belongs to the purine/pyrimidine phosphoribosyltransferase family.</text>
</comment>
<dbReference type="GO" id="GO:0009113">
    <property type="term" value="P:purine nucleobase biosynthetic process"/>
    <property type="evidence" value="ECO:0007669"/>
    <property type="project" value="InterPro"/>
</dbReference>
<feature type="domain" description="Glutamine amidotransferase type-2" evidence="8">
    <location>
        <begin position="2"/>
        <end position="219"/>
    </location>
</feature>
<proteinExistence type="inferred from homology"/>
<dbReference type="Pfam" id="PF13537">
    <property type="entry name" value="GATase_7"/>
    <property type="match status" value="1"/>
</dbReference>
<dbReference type="SUPFAM" id="SSF56235">
    <property type="entry name" value="N-terminal nucleophile aminohydrolases (Ntn hydrolases)"/>
    <property type="match status" value="1"/>
</dbReference>
<evidence type="ECO:0000256" key="6">
    <source>
        <dbReference type="ARBA" id="ARBA00022755"/>
    </source>
</evidence>
<evidence type="ECO:0000256" key="3">
    <source>
        <dbReference type="ARBA" id="ARBA00011941"/>
    </source>
</evidence>
<dbReference type="InterPro" id="IPR017932">
    <property type="entry name" value="GATase_2_dom"/>
</dbReference>
<dbReference type="InterPro" id="IPR005854">
    <property type="entry name" value="PurF"/>
</dbReference>
<dbReference type="PIRSF" id="PIRSF000485">
    <property type="entry name" value="Amd_phspho_trans"/>
    <property type="match status" value="1"/>
</dbReference>
<keyword evidence="6" id="KW-0658">Purine biosynthesis</keyword>
<dbReference type="SUPFAM" id="SSF53271">
    <property type="entry name" value="PRTase-like"/>
    <property type="match status" value="1"/>
</dbReference>
<evidence type="ECO:0000256" key="2">
    <source>
        <dbReference type="ARBA" id="ARBA00010138"/>
    </source>
</evidence>
<dbReference type="InterPro" id="IPR029057">
    <property type="entry name" value="PRTase-like"/>
</dbReference>
<dbReference type="PANTHER" id="PTHR11907">
    <property type="entry name" value="AMIDOPHOSPHORIBOSYLTRANSFERASE"/>
    <property type="match status" value="1"/>
</dbReference>
<accession>A0A0F9RFX6</accession>
<protein>
    <recommendedName>
        <fullName evidence="3">amidophosphoribosyltransferase</fullName>
        <ecNumber evidence="3">2.4.2.14</ecNumber>
    </recommendedName>
</protein>
<reference evidence="9" key="1">
    <citation type="journal article" date="2015" name="Nature">
        <title>Complex archaea that bridge the gap between prokaryotes and eukaryotes.</title>
        <authorList>
            <person name="Spang A."/>
            <person name="Saw J.H."/>
            <person name="Jorgensen S.L."/>
            <person name="Zaremba-Niedzwiedzka K."/>
            <person name="Martijn J."/>
            <person name="Lind A.E."/>
            <person name="van Eijk R."/>
            <person name="Schleper C."/>
            <person name="Guy L."/>
            <person name="Ettema T.J."/>
        </authorList>
    </citation>
    <scope>NUCLEOTIDE SEQUENCE</scope>
</reference>
<evidence type="ECO:0000256" key="1">
    <source>
        <dbReference type="ARBA" id="ARBA00005209"/>
    </source>
</evidence>
<gene>
    <name evidence="9" type="ORF">LCGC14_0899640</name>
</gene>
<evidence type="ECO:0000259" key="8">
    <source>
        <dbReference type="PROSITE" id="PS51278"/>
    </source>
</evidence>
<keyword evidence="5" id="KW-0808">Transferase</keyword>
<name>A0A0F9RFX6_9ZZZZ</name>
<evidence type="ECO:0000256" key="5">
    <source>
        <dbReference type="ARBA" id="ARBA00022679"/>
    </source>
</evidence>
<dbReference type="InterPro" id="IPR029055">
    <property type="entry name" value="Ntn_hydrolases_N"/>
</dbReference>
<keyword evidence="7" id="KW-0315">Glutamine amidotransferase</keyword>
<dbReference type="GO" id="GO:0006189">
    <property type="term" value="P:'de novo' IMP biosynthetic process"/>
    <property type="evidence" value="ECO:0007669"/>
    <property type="project" value="UniProtKB-UniPathway"/>
</dbReference>
<comment type="caution">
    <text evidence="9">The sequence shown here is derived from an EMBL/GenBank/DDBJ whole genome shotgun (WGS) entry which is preliminary data.</text>
</comment>
<dbReference type="GO" id="GO:0004044">
    <property type="term" value="F:amidophosphoribosyltransferase activity"/>
    <property type="evidence" value="ECO:0007669"/>
    <property type="project" value="UniProtKB-EC"/>
</dbReference>
<dbReference type="PROSITE" id="PS51278">
    <property type="entry name" value="GATASE_TYPE_2"/>
    <property type="match status" value="1"/>
</dbReference>
<dbReference type="InterPro" id="IPR000836">
    <property type="entry name" value="PRTase_dom"/>
</dbReference>
<keyword evidence="4" id="KW-0328">Glycosyltransferase</keyword>
<sequence>MGGLFGVFSKGNEDIIEDLFYGTDYHSHLGTRRGGLAVKNGEGFQRFIKDITTTQFRSKFEKDINKMHGNKGIGVISDYDDQPLIISSHLGIFAISTVGKINNLEELAKKALEDGTHFSEMHGGDINPTEMVATIISQGSTFEEGIQKVQNSIDGSCTMLILTADSIYAARDKLGRTPLIIGEKLGSYAVAMETCAFPNLGYNITKYLGPGEVILLSKEGIEQKIEPGEKMQICSFLWVYYGYPASSYEGINVETVRYKCGAFLAKNDDIEIDLVAGIPDSGTAHGLGYANEAKIPFSRPYVKYTPTWPRSFMPQIQSVRDLVAKMKLIPIKELIENKRLLFCEDSIVRGTQLRKTIQRLFDFGAKEVHMRPACPPLVYGCKFLNFSRSRSELDLAGRWAIKELIGKDLQDPIEYTDPDSENYKAMVEVIRKKLRLTTLKYQKLENLVNAIGLPKEKLCTYCWDGVE</sequence>
<comment type="pathway">
    <text evidence="1">Purine metabolism; IMP biosynthesis via de novo pathway; N(1)-(5-phospho-D-ribosyl)glycinamide from 5-phospho-alpha-D-ribose 1-diphosphate: step 1/2.</text>
</comment>
<dbReference type="AlphaFoldDB" id="A0A0F9RFX6"/>